<comment type="caution">
    <text evidence="7">The sequence shown here is derived from an EMBL/GenBank/DDBJ whole genome shotgun (WGS) entry which is preliminary data.</text>
</comment>
<evidence type="ECO:0000313" key="7">
    <source>
        <dbReference type="EMBL" id="MDO7882581.1"/>
    </source>
</evidence>
<dbReference type="PANTHER" id="PTHR30055:SF234">
    <property type="entry name" value="HTH-TYPE TRANSCRIPTIONAL REGULATOR BETI"/>
    <property type="match status" value="1"/>
</dbReference>
<feature type="compositionally biased region" description="Basic and acidic residues" evidence="5">
    <location>
        <begin position="175"/>
        <end position="184"/>
    </location>
</feature>
<evidence type="ECO:0000256" key="3">
    <source>
        <dbReference type="ARBA" id="ARBA00023163"/>
    </source>
</evidence>
<organism evidence="7 8">
    <name type="scientific">Antiquaquibacter soli</name>
    <dbReference type="NCBI Taxonomy" id="3064523"/>
    <lineage>
        <taxon>Bacteria</taxon>
        <taxon>Bacillati</taxon>
        <taxon>Actinomycetota</taxon>
        <taxon>Actinomycetes</taxon>
        <taxon>Micrococcales</taxon>
        <taxon>Microbacteriaceae</taxon>
        <taxon>Antiquaquibacter</taxon>
    </lineage>
</organism>
<evidence type="ECO:0000259" key="6">
    <source>
        <dbReference type="PROSITE" id="PS50977"/>
    </source>
</evidence>
<dbReference type="InterPro" id="IPR050109">
    <property type="entry name" value="HTH-type_TetR-like_transc_reg"/>
</dbReference>
<dbReference type="InterPro" id="IPR001647">
    <property type="entry name" value="HTH_TetR"/>
</dbReference>
<reference evidence="7 8" key="1">
    <citation type="submission" date="2023-07" db="EMBL/GenBank/DDBJ databases">
        <title>Protaetiibacter sp. nov WY-16 isolated from soil.</title>
        <authorList>
            <person name="Liu B."/>
            <person name="Wan Y."/>
        </authorList>
    </citation>
    <scope>NUCLEOTIDE SEQUENCE [LARGE SCALE GENOMIC DNA]</scope>
    <source>
        <strain evidence="7 8">WY-16</strain>
    </source>
</reference>
<dbReference type="Proteomes" id="UP001241072">
    <property type="component" value="Unassembled WGS sequence"/>
</dbReference>
<dbReference type="EMBL" id="JAUQUB010000002">
    <property type="protein sequence ID" value="MDO7882581.1"/>
    <property type="molecule type" value="Genomic_DNA"/>
</dbReference>
<keyword evidence="8" id="KW-1185">Reference proteome</keyword>
<dbReference type="Pfam" id="PF00440">
    <property type="entry name" value="TetR_N"/>
    <property type="match status" value="1"/>
</dbReference>
<dbReference type="PROSITE" id="PS50977">
    <property type="entry name" value="HTH_TETR_2"/>
    <property type="match status" value="1"/>
</dbReference>
<evidence type="ECO:0000256" key="1">
    <source>
        <dbReference type="ARBA" id="ARBA00023015"/>
    </source>
</evidence>
<gene>
    <name evidence="7" type="ORF">Q5716_10125</name>
</gene>
<evidence type="ECO:0000313" key="8">
    <source>
        <dbReference type="Proteomes" id="UP001241072"/>
    </source>
</evidence>
<feature type="region of interest" description="Disordered" evidence="5">
    <location>
        <begin position="169"/>
        <end position="196"/>
    </location>
</feature>
<feature type="DNA-binding region" description="H-T-H motif" evidence="4">
    <location>
        <begin position="23"/>
        <end position="42"/>
    </location>
</feature>
<evidence type="ECO:0000256" key="5">
    <source>
        <dbReference type="SAM" id="MobiDB-lite"/>
    </source>
</evidence>
<keyword evidence="1" id="KW-0805">Transcription regulation</keyword>
<keyword evidence="3" id="KW-0804">Transcription</keyword>
<dbReference type="Gene3D" id="1.10.357.10">
    <property type="entry name" value="Tetracycline Repressor, domain 2"/>
    <property type="match status" value="1"/>
</dbReference>
<dbReference type="InterPro" id="IPR009057">
    <property type="entry name" value="Homeodomain-like_sf"/>
</dbReference>
<protein>
    <submittedName>
        <fullName evidence="7">Helix-turn-helix domain-containing protein</fullName>
    </submittedName>
</protein>
<sequence length="196" mass="21586">MTSRRIETEAVRLVRERGYDAVTVDLICEASGVSQRTFFNHFPTKLDAIVGTHRPRVDEGQVRRFLASTGDDLLGDLLDLVAGMAPGGADDPELMAARWAIITTTPALLQSEMERLLSVQRELAEVIELRMTRHAAPGESPDDIRAEAVLLAHLVAAFLRFSIEGVEPGGPPARPDLESSRRTLEQLLPKLARPRD</sequence>
<keyword evidence="2 4" id="KW-0238">DNA-binding</keyword>
<evidence type="ECO:0000256" key="4">
    <source>
        <dbReference type="PROSITE-ProRule" id="PRU00335"/>
    </source>
</evidence>
<proteinExistence type="predicted"/>
<feature type="domain" description="HTH tetR-type" evidence="6">
    <location>
        <begin position="1"/>
        <end position="60"/>
    </location>
</feature>
<name>A0ABT9BS16_9MICO</name>
<dbReference type="PANTHER" id="PTHR30055">
    <property type="entry name" value="HTH-TYPE TRANSCRIPTIONAL REGULATOR RUTR"/>
    <property type="match status" value="1"/>
</dbReference>
<dbReference type="SUPFAM" id="SSF46689">
    <property type="entry name" value="Homeodomain-like"/>
    <property type="match status" value="1"/>
</dbReference>
<accession>A0ABT9BS16</accession>
<evidence type="ECO:0000256" key="2">
    <source>
        <dbReference type="ARBA" id="ARBA00023125"/>
    </source>
</evidence>